<evidence type="ECO:0000256" key="8">
    <source>
        <dbReference type="ARBA" id="ARBA00023157"/>
    </source>
</evidence>
<dbReference type="GO" id="GO:0016491">
    <property type="term" value="F:oxidoreductase activity"/>
    <property type="evidence" value="ECO:0007669"/>
    <property type="project" value="UniProtKB-KW"/>
</dbReference>
<dbReference type="Proteomes" id="UP000006241">
    <property type="component" value="Unassembled WGS sequence"/>
</dbReference>
<evidence type="ECO:0000256" key="2">
    <source>
        <dbReference type="ARBA" id="ARBA00006214"/>
    </source>
</evidence>
<dbReference type="RefSeq" id="WP_003010267.1">
    <property type="nucleotide sequence ID" value="NZ_GG668633.1"/>
</dbReference>
<comment type="similarity">
    <text evidence="2">Belongs to the VKOR family.</text>
</comment>
<gene>
    <name evidence="12" type="ORF">HMPREF0765_2080</name>
</gene>
<dbReference type="EMBL" id="ACHB01000048">
    <property type="protein sequence ID" value="EEI92465.1"/>
    <property type="molecule type" value="Genomic_DNA"/>
</dbReference>
<dbReference type="HOGENOM" id="CLU_037935_1_0_10"/>
<dbReference type="Gene3D" id="1.20.1440.130">
    <property type="entry name" value="VKOR domain"/>
    <property type="match status" value="1"/>
</dbReference>
<dbReference type="CDD" id="cd12921">
    <property type="entry name" value="VKOR_4"/>
    <property type="match status" value="1"/>
</dbReference>
<sequence length="545" mass="61821">MPIVNKLISLSQSDNNLLDICVSVLDHYNVKRTRIHLNNLINKHIDYPGILTLIDCLNVYGIESAAIRKGDYAFTDFETPFVCPIQLPDWPQPYFALVLDVSENNISYLDPVKNVYRTVKVEEFNKLEKGIVLLLDGDNKKDEVNFEVNKKQERQHVIMNSFPLFMITIALIFSGTYSYLSLQISLSGIILLLLNVVGTLASILLVWFDIDAHNPFLKDVCGSGQGKVSCNAVLSSDGASVFGFSWSVVGLSYFVTLFLSQLLFGPGNSYYFPIWTSVSLLTVFYILYSVYYQWRVVHQWCPLCLAVQAVLLLSGILSLFYVIQTGIITPEPYHVFALLFIGLSVLILVHRAVPLLKTAGESKAYERKWKRLRYNPDVFNMLLRKETQIDHPTQGLGIVIGDLNAKHEIIKVCNPYCGPCSNAHPELEVLLHSNPNVKVRVIFTATGDQGDIRTALVQHLLAIEEQYGPDVVRKALDDWYGTETKDYTVFASKYPMNGELLLQKHKIDNMKNWCDHMKIRATPTFFINGYELPDSYRISELKDIL</sequence>
<dbReference type="Pfam" id="PF13462">
    <property type="entry name" value="Thioredoxin_4"/>
    <property type="match status" value="1"/>
</dbReference>
<dbReference type="InterPro" id="IPR005074">
    <property type="entry name" value="Peptidase_C39"/>
</dbReference>
<feature type="transmembrane region" description="Helical" evidence="10">
    <location>
        <begin position="186"/>
        <end position="208"/>
    </location>
</feature>
<evidence type="ECO:0000256" key="3">
    <source>
        <dbReference type="ARBA" id="ARBA00022692"/>
    </source>
</evidence>
<evidence type="ECO:0000259" key="11">
    <source>
        <dbReference type="PROSITE" id="PS50990"/>
    </source>
</evidence>
<proteinExistence type="inferred from homology"/>
<keyword evidence="9" id="KW-0676">Redox-active center</keyword>
<evidence type="ECO:0000256" key="4">
    <source>
        <dbReference type="ARBA" id="ARBA00022719"/>
    </source>
</evidence>
<comment type="caution">
    <text evidence="12">The sequence shown here is derived from an EMBL/GenBank/DDBJ whole genome shotgun (WGS) entry which is preliminary data.</text>
</comment>
<keyword evidence="8" id="KW-1015">Disulfide bond</keyword>
<organism evidence="12 13">
    <name type="scientific">Sphingobacterium spiritivorum ATCC 33300</name>
    <dbReference type="NCBI Taxonomy" id="525372"/>
    <lineage>
        <taxon>Bacteria</taxon>
        <taxon>Pseudomonadati</taxon>
        <taxon>Bacteroidota</taxon>
        <taxon>Sphingobacteriia</taxon>
        <taxon>Sphingobacteriales</taxon>
        <taxon>Sphingobacteriaceae</taxon>
        <taxon>Sphingobacterium</taxon>
    </lineage>
</organism>
<dbReference type="GO" id="GO:0048038">
    <property type="term" value="F:quinone binding"/>
    <property type="evidence" value="ECO:0007669"/>
    <property type="project" value="UniProtKB-KW"/>
</dbReference>
<evidence type="ECO:0000256" key="5">
    <source>
        <dbReference type="ARBA" id="ARBA00022989"/>
    </source>
</evidence>
<name>C2FXM4_SPHSI</name>
<dbReference type="AlphaFoldDB" id="C2FXM4"/>
<dbReference type="InterPro" id="IPR012336">
    <property type="entry name" value="Thioredoxin-like_fold"/>
</dbReference>
<evidence type="ECO:0000256" key="10">
    <source>
        <dbReference type="SAM" id="Phobius"/>
    </source>
</evidence>
<feature type="transmembrane region" description="Helical" evidence="10">
    <location>
        <begin position="335"/>
        <end position="353"/>
    </location>
</feature>
<dbReference type="PROSITE" id="PS50990">
    <property type="entry name" value="PEPTIDASE_C39"/>
    <property type="match status" value="1"/>
</dbReference>
<keyword evidence="4" id="KW-0874">Quinone</keyword>
<evidence type="ECO:0000313" key="13">
    <source>
        <dbReference type="Proteomes" id="UP000006241"/>
    </source>
</evidence>
<dbReference type="Pfam" id="PF07884">
    <property type="entry name" value="VKOR"/>
    <property type="match status" value="1"/>
</dbReference>
<dbReference type="GO" id="GO:0016020">
    <property type="term" value="C:membrane"/>
    <property type="evidence" value="ECO:0007669"/>
    <property type="project" value="UniProtKB-SubCell"/>
</dbReference>
<dbReference type="InterPro" id="IPR012932">
    <property type="entry name" value="VKOR"/>
</dbReference>
<evidence type="ECO:0000256" key="7">
    <source>
        <dbReference type="ARBA" id="ARBA00023136"/>
    </source>
</evidence>
<feature type="domain" description="Peptidase C39" evidence="11">
    <location>
        <begin position="12"/>
        <end position="135"/>
    </location>
</feature>
<accession>C2FXM4</accession>
<dbReference type="SUPFAM" id="SSF52833">
    <property type="entry name" value="Thioredoxin-like"/>
    <property type="match status" value="1"/>
</dbReference>
<evidence type="ECO:0000256" key="1">
    <source>
        <dbReference type="ARBA" id="ARBA00004141"/>
    </source>
</evidence>
<evidence type="ECO:0000256" key="6">
    <source>
        <dbReference type="ARBA" id="ARBA00023002"/>
    </source>
</evidence>
<evidence type="ECO:0000256" key="9">
    <source>
        <dbReference type="ARBA" id="ARBA00023284"/>
    </source>
</evidence>
<dbReference type="GO" id="GO:0008233">
    <property type="term" value="F:peptidase activity"/>
    <property type="evidence" value="ECO:0007669"/>
    <property type="project" value="InterPro"/>
</dbReference>
<keyword evidence="3 10" id="KW-0812">Transmembrane</keyword>
<dbReference type="GO" id="GO:0005524">
    <property type="term" value="F:ATP binding"/>
    <property type="evidence" value="ECO:0007669"/>
    <property type="project" value="InterPro"/>
</dbReference>
<reference evidence="12 13" key="1">
    <citation type="submission" date="2009-01" db="EMBL/GenBank/DDBJ databases">
        <authorList>
            <person name="Qin X."/>
            <person name="Bachman B."/>
            <person name="Battles P."/>
            <person name="Bell A."/>
            <person name="Bess C."/>
            <person name="Bickham C."/>
            <person name="Chaboub L."/>
            <person name="Chen D."/>
            <person name="Coyle M."/>
            <person name="Deiros D.R."/>
            <person name="Dinh H."/>
            <person name="Forbes L."/>
            <person name="Fowler G."/>
            <person name="Francisco L."/>
            <person name="Fu Q."/>
            <person name="Gubbala S."/>
            <person name="Hale W."/>
            <person name="Han Y."/>
            <person name="Hemphill L."/>
            <person name="Highlander S.K."/>
            <person name="Hirani K."/>
            <person name="Hogues M."/>
            <person name="Jackson L."/>
            <person name="Jakkamsetti A."/>
            <person name="Javaid M."/>
            <person name="Jiang H."/>
            <person name="Korchina V."/>
            <person name="Kovar C."/>
            <person name="Lara F."/>
            <person name="Lee S."/>
            <person name="Mata R."/>
            <person name="Mathew T."/>
            <person name="Moen C."/>
            <person name="Morales K."/>
            <person name="Munidasa M."/>
            <person name="Nazareth L."/>
            <person name="Ngo R."/>
            <person name="Nguyen L."/>
            <person name="Okwuonu G."/>
            <person name="Ongeri F."/>
            <person name="Patil S."/>
            <person name="Petrosino J."/>
            <person name="Pham C."/>
            <person name="Pham P."/>
            <person name="Pu L.-L."/>
            <person name="Puazo M."/>
            <person name="Raj R."/>
            <person name="Reid J."/>
            <person name="Rouhana J."/>
            <person name="Saada N."/>
            <person name="Shang Y."/>
            <person name="Simmons D."/>
            <person name="Thornton R."/>
            <person name="Warren J."/>
            <person name="Weissenberger G."/>
            <person name="Zhang J."/>
            <person name="Zhang L."/>
            <person name="Zhou C."/>
            <person name="Zhu D."/>
            <person name="Muzny D."/>
            <person name="Worley K."/>
            <person name="Gibbs R."/>
        </authorList>
    </citation>
    <scope>NUCLEOTIDE SEQUENCE [LARGE SCALE GENOMIC DNA]</scope>
    <source>
        <strain evidence="12 13">ATCC 33300</strain>
    </source>
</reference>
<comment type="subcellular location">
    <subcellularLocation>
        <location evidence="1">Membrane</location>
        <topology evidence="1">Multi-pass membrane protein</topology>
    </subcellularLocation>
</comment>
<keyword evidence="5 10" id="KW-1133">Transmembrane helix</keyword>
<feature type="transmembrane region" description="Helical" evidence="10">
    <location>
        <begin position="270"/>
        <end position="291"/>
    </location>
</feature>
<evidence type="ECO:0000313" key="12">
    <source>
        <dbReference type="EMBL" id="EEI92465.1"/>
    </source>
</evidence>
<dbReference type="GO" id="GO:0006508">
    <property type="term" value="P:proteolysis"/>
    <property type="evidence" value="ECO:0007669"/>
    <property type="project" value="InterPro"/>
</dbReference>
<dbReference type="InterPro" id="IPR038354">
    <property type="entry name" value="VKOR_sf"/>
</dbReference>
<protein>
    <submittedName>
        <fullName evidence="12">Vitamin K epoxide reductase family</fullName>
    </submittedName>
</protein>
<keyword evidence="6" id="KW-0560">Oxidoreductase</keyword>
<dbReference type="InterPro" id="IPR036249">
    <property type="entry name" value="Thioredoxin-like_sf"/>
</dbReference>
<feature type="transmembrane region" description="Helical" evidence="10">
    <location>
        <begin position="303"/>
        <end position="323"/>
    </location>
</feature>
<dbReference type="Gene3D" id="3.40.30.10">
    <property type="entry name" value="Glutaredoxin"/>
    <property type="match status" value="1"/>
</dbReference>
<dbReference type="Pfam" id="PF03412">
    <property type="entry name" value="Peptidase_C39"/>
    <property type="match status" value="1"/>
</dbReference>
<feature type="transmembrane region" description="Helical" evidence="10">
    <location>
        <begin position="157"/>
        <end position="180"/>
    </location>
</feature>
<keyword evidence="7 10" id="KW-0472">Membrane</keyword>
<feature type="transmembrane region" description="Helical" evidence="10">
    <location>
        <begin position="241"/>
        <end position="264"/>
    </location>
</feature>
<dbReference type="Gene3D" id="3.90.70.10">
    <property type="entry name" value="Cysteine proteinases"/>
    <property type="match status" value="1"/>
</dbReference>